<keyword evidence="3" id="KW-1185">Reference proteome</keyword>
<dbReference type="AlphaFoldDB" id="K3WMK7"/>
<sequence>MTAAGHRSRSKSHYHRSGKIKRSSVKTSAYHSSPYAVTRKDTSASHVPKQAGKKAPPQDLIEISSSSSSMSASDQKEE</sequence>
<reference evidence="3" key="2">
    <citation type="submission" date="2010-04" db="EMBL/GenBank/DDBJ databases">
        <authorList>
            <person name="Buell R."/>
            <person name="Hamilton J."/>
            <person name="Hostetler J."/>
        </authorList>
    </citation>
    <scope>NUCLEOTIDE SEQUENCE [LARGE SCALE GENOMIC DNA]</scope>
    <source>
        <strain evidence="3">DAOM:BR144</strain>
    </source>
</reference>
<feature type="region of interest" description="Disordered" evidence="1">
    <location>
        <begin position="1"/>
        <end position="78"/>
    </location>
</feature>
<evidence type="ECO:0000313" key="3">
    <source>
        <dbReference type="Proteomes" id="UP000019132"/>
    </source>
</evidence>
<dbReference type="HOGENOM" id="CLU_2629478_0_0_1"/>
<protein>
    <submittedName>
        <fullName evidence="2">Uncharacterized protein</fullName>
    </submittedName>
</protein>
<dbReference type="VEuPathDB" id="FungiDB:PYU1_G006187"/>
<organism evidence="2 3">
    <name type="scientific">Globisporangium ultimum (strain ATCC 200006 / CBS 805.95 / DAOM BR144)</name>
    <name type="common">Pythium ultimum</name>
    <dbReference type="NCBI Taxonomy" id="431595"/>
    <lineage>
        <taxon>Eukaryota</taxon>
        <taxon>Sar</taxon>
        <taxon>Stramenopiles</taxon>
        <taxon>Oomycota</taxon>
        <taxon>Peronosporomycetes</taxon>
        <taxon>Pythiales</taxon>
        <taxon>Pythiaceae</taxon>
        <taxon>Globisporangium</taxon>
    </lineage>
</organism>
<evidence type="ECO:0000313" key="2">
    <source>
        <dbReference type="EnsemblProtists" id="PYU1_T006199"/>
    </source>
</evidence>
<dbReference type="EMBL" id="GL376625">
    <property type="status" value="NOT_ANNOTATED_CDS"/>
    <property type="molecule type" value="Genomic_DNA"/>
</dbReference>
<proteinExistence type="predicted"/>
<accession>K3WMK7</accession>
<dbReference type="EnsemblProtists" id="PYU1_T006199">
    <property type="protein sequence ID" value="PYU1_T006199"/>
    <property type="gene ID" value="PYU1_G006187"/>
</dbReference>
<dbReference type="InParanoid" id="K3WMK7"/>
<feature type="compositionally biased region" description="Low complexity" evidence="1">
    <location>
        <begin position="64"/>
        <end position="78"/>
    </location>
</feature>
<feature type="compositionally biased region" description="Basic residues" evidence="1">
    <location>
        <begin position="1"/>
        <end position="24"/>
    </location>
</feature>
<reference evidence="3" key="1">
    <citation type="journal article" date="2010" name="Genome Biol.">
        <title>Genome sequence of the necrotrophic plant pathogen Pythium ultimum reveals original pathogenicity mechanisms and effector repertoire.</title>
        <authorList>
            <person name="Levesque C.A."/>
            <person name="Brouwer H."/>
            <person name="Cano L."/>
            <person name="Hamilton J.P."/>
            <person name="Holt C."/>
            <person name="Huitema E."/>
            <person name="Raffaele S."/>
            <person name="Robideau G.P."/>
            <person name="Thines M."/>
            <person name="Win J."/>
            <person name="Zerillo M.M."/>
            <person name="Beakes G.W."/>
            <person name="Boore J.L."/>
            <person name="Busam D."/>
            <person name="Dumas B."/>
            <person name="Ferriera S."/>
            <person name="Fuerstenberg S.I."/>
            <person name="Gachon C.M."/>
            <person name="Gaulin E."/>
            <person name="Govers F."/>
            <person name="Grenville-Briggs L."/>
            <person name="Horner N."/>
            <person name="Hostetler J."/>
            <person name="Jiang R.H."/>
            <person name="Johnson J."/>
            <person name="Krajaejun T."/>
            <person name="Lin H."/>
            <person name="Meijer H.J."/>
            <person name="Moore B."/>
            <person name="Morris P."/>
            <person name="Phuntmart V."/>
            <person name="Puiu D."/>
            <person name="Shetty J."/>
            <person name="Stajich J.E."/>
            <person name="Tripathy S."/>
            <person name="Wawra S."/>
            <person name="van West P."/>
            <person name="Whitty B.R."/>
            <person name="Coutinho P.M."/>
            <person name="Henrissat B."/>
            <person name="Martin F."/>
            <person name="Thomas P.D."/>
            <person name="Tyler B.M."/>
            <person name="De Vries R.P."/>
            <person name="Kamoun S."/>
            <person name="Yandell M."/>
            <person name="Tisserat N."/>
            <person name="Buell C.R."/>
        </authorList>
    </citation>
    <scope>NUCLEOTIDE SEQUENCE</scope>
    <source>
        <strain evidence="3">DAOM:BR144</strain>
    </source>
</reference>
<evidence type="ECO:0000256" key="1">
    <source>
        <dbReference type="SAM" id="MobiDB-lite"/>
    </source>
</evidence>
<dbReference type="Proteomes" id="UP000019132">
    <property type="component" value="Unassembled WGS sequence"/>
</dbReference>
<reference evidence="2" key="3">
    <citation type="submission" date="2015-02" db="UniProtKB">
        <authorList>
            <consortium name="EnsemblProtists"/>
        </authorList>
    </citation>
    <scope>IDENTIFICATION</scope>
    <source>
        <strain evidence="2">DAOM BR144</strain>
    </source>
</reference>
<name>K3WMK7_GLOUD</name>